<evidence type="ECO:0008006" key="4">
    <source>
        <dbReference type="Google" id="ProtNLM"/>
    </source>
</evidence>
<feature type="chain" id="PRO_5012632186" description="DUF1090 family protein" evidence="1">
    <location>
        <begin position="23"/>
        <end position="93"/>
    </location>
</feature>
<name>A0A2C5VUH3_PSEPU</name>
<dbReference type="AlphaFoldDB" id="A0A2C5VUH3"/>
<feature type="signal peptide" evidence="1">
    <location>
        <begin position="1"/>
        <end position="22"/>
    </location>
</feature>
<evidence type="ECO:0000256" key="1">
    <source>
        <dbReference type="SAM" id="SignalP"/>
    </source>
</evidence>
<proteinExistence type="predicted"/>
<accession>A0A2C5VUH3</accession>
<keyword evidence="1" id="KW-0732">Signal</keyword>
<dbReference type="Proteomes" id="UP000222460">
    <property type="component" value="Unassembled WGS sequence"/>
</dbReference>
<organism evidence="2 3">
    <name type="scientific">Pseudomonas putida</name>
    <name type="common">Arthrobacter siderocapsulatus</name>
    <dbReference type="NCBI Taxonomy" id="303"/>
    <lineage>
        <taxon>Bacteria</taxon>
        <taxon>Pseudomonadati</taxon>
        <taxon>Pseudomonadota</taxon>
        <taxon>Gammaproteobacteria</taxon>
        <taxon>Pseudomonadales</taxon>
        <taxon>Pseudomonadaceae</taxon>
        <taxon>Pseudomonas</taxon>
    </lineage>
</organism>
<dbReference type="RefSeq" id="WP_027610766.1">
    <property type="nucleotide sequence ID" value="NZ_CP083988.1"/>
</dbReference>
<sequence>MKHSVLFGLFVTASMMASTSFADGKPADLCEANLQKIESAKTQYQTSPDLNSRVSASVSKAQALKAQGRIDDCLAETQQTLLVIQNSTGDTKK</sequence>
<gene>
    <name evidence="2" type="ORF">CRX57_19850</name>
</gene>
<evidence type="ECO:0000313" key="2">
    <source>
        <dbReference type="EMBL" id="PHH42348.1"/>
    </source>
</evidence>
<dbReference type="EMBL" id="PDKZ01000002">
    <property type="protein sequence ID" value="PHH42348.1"/>
    <property type="molecule type" value="Genomic_DNA"/>
</dbReference>
<comment type="caution">
    <text evidence="2">The sequence shown here is derived from an EMBL/GenBank/DDBJ whole genome shotgun (WGS) entry which is preliminary data.</text>
</comment>
<protein>
    <recommendedName>
        <fullName evidence="4">DUF1090 family protein</fullName>
    </recommendedName>
</protein>
<reference evidence="3" key="1">
    <citation type="submission" date="2017-10" db="EMBL/GenBank/DDBJ databases">
        <title>FDA dAtabase for Regulatory Grade micrObial Sequences (FDA-ARGOS): Supporting development and validation of Infectious Disease Dx tests.</title>
        <authorList>
            <person name="Goldberg B."/>
            <person name="Campos J."/>
            <person name="Tallon L."/>
            <person name="Sadzewicz L."/>
            <person name="Ott S."/>
            <person name="Zhao X."/>
            <person name="Nagaraj S."/>
            <person name="Vavikolanu K."/>
            <person name="Aluvathingal J."/>
            <person name="Nadendla S."/>
            <person name="Geyer C."/>
            <person name="Sichtig H."/>
        </authorList>
    </citation>
    <scope>NUCLEOTIDE SEQUENCE [LARGE SCALE GENOMIC DNA]</scope>
    <source>
        <strain evidence="3">FDAARGOS_376</strain>
    </source>
</reference>
<evidence type="ECO:0000313" key="3">
    <source>
        <dbReference type="Proteomes" id="UP000222460"/>
    </source>
</evidence>